<gene>
    <name evidence="3" type="ORF">E5167_01730</name>
</gene>
<keyword evidence="3" id="KW-0378">Hydrolase</keyword>
<evidence type="ECO:0000259" key="2">
    <source>
        <dbReference type="PROSITE" id="PS00745"/>
    </source>
</evidence>
<feature type="compositionally biased region" description="Basic and acidic residues" evidence="1">
    <location>
        <begin position="123"/>
        <end position="134"/>
    </location>
</feature>
<evidence type="ECO:0000256" key="1">
    <source>
        <dbReference type="SAM" id="MobiDB-lite"/>
    </source>
</evidence>
<sequence length="134" mass="15451">MNQEQLITELKFKAVRSSGSGGQNVNKVATKVELYYDLENSKNITNQEKERLKEFLSNRLNNDNVLILQCSETRSQLKNKQIVIAKFLDLIAKGLKEQKKRVPTKTPKAVKNKRLAKKRQKAEKKANRKKPDLD</sequence>
<dbReference type="EC" id="3.1.1.29" evidence="3"/>
<dbReference type="NCBIfam" id="NF006718">
    <property type="entry name" value="PRK09256.1"/>
    <property type="match status" value="1"/>
</dbReference>
<dbReference type="PANTHER" id="PTHR47814:SF1">
    <property type="entry name" value="PEPTIDYL-TRNA HYDROLASE ARFB"/>
    <property type="match status" value="1"/>
</dbReference>
<dbReference type="GO" id="GO:0072344">
    <property type="term" value="P:rescue of stalled ribosome"/>
    <property type="evidence" value="ECO:0007669"/>
    <property type="project" value="TreeGrafter"/>
</dbReference>
<dbReference type="RefSeq" id="WP_136840403.1">
    <property type="nucleotide sequence ID" value="NZ_SUPL01000001.1"/>
</dbReference>
<dbReference type="Proteomes" id="UP000307657">
    <property type="component" value="Unassembled WGS sequence"/>
</dbReference>
<name>A0A4U0F0W1_9FLAO</name>
<keyword evidence="4" id="KW-1185">Reference proteome</keyword>
<feature type="domain" description="Prokaryotic-type class I peptide chain release factors" evidence="2">
    <location>
        <begin position="16"/>
        <end position="32"/>
    </location>
</feature>
<dbReference type="GO" id="GO:0043022">
    <property type="term" value="F:ribosome binding"/>
    <property type="evidence" value="ECO:0007669"/>
    <property type="project" value="TreeGrafter"/>
</dbReference>
<dbReference type="OrthoDB" id="9815709at2"/>
<feature type="compositionally biased region" description="Basic residues" evidence="1">
    <location>
        <begin position="98"/>
        <end position="122"/>
    </location>
</feature>
<dbReference type="PANTHER" id="PTHR47814">
    <property type="entry name" value="PEPTIDYL-TRNA HYDROLASE ARFB"/>
    <property type="match status" value="1"/>
</dbReference>
<protein>
    <submittedName>
        <fullName evidence="3">Aminoacyl-tRNA hydrolase</fullName>
        <ecNumber evidence="3">3.1.1.29</ecNumber>
    </submittedName>
</protein>
<dbReference type="PROSITE" id="PS00745">
    <property type="entry name" value="RF_PROK_I"/>
    <property type="match status" value="1"/>
</dbReference>
<dbReference type="Gene3D" id="3.30.160.20">
    <property type="match status" value="1"/>
</dbReference>
<feature type="region of interest" description="Disordered" evidence="1">
    <location>
        <begin position="98"/>
        <end position="134"/>
    </location>
</feature>
<dbReference type="GO" id="GO:0004045">
    <property type="term" value="F:peptidyl-tRNA hydrolase activity"/>
    <property type="evidence" value="ECO:0007669"/>
    <property type="project" value="UniProtKB-EC"/>
</dbReference>
<dbReference type="GO" id="GO:0003747">
    <property type="term" value="F:translation release factor activity"/>
    <property type="evidence" value="ECO:0007669"/>
    <property type="project" value="InterPro"/>
</dbReference>
<evidence type="ECO:0000313" key="4">
    <source>
        <dbReference type="Proteomes" id="UP000307657"/>
    </source>
</evidence>
<reference evidence="3 4" key="1">
    <citation type="submission" date="2019-04" db="EMBL/GenBank/DDBJ databases">
        <title>Lacinutrix sp. nov., isolated from marine water.</title>
        <authorList>
            <person name="Kim W."/>
        </authorList>
    </citation>
    <scope>NUCLEOTIDE SEQUENCE [LARGE SCALE GENOMIC DNA]</scope>
    <source>
        <strain evidence="3 4">CAU 1491</strain>
    </source>
</reference>
<dbReference type="Pfam" id="PF00472">
    <property type="entry name" value="RF-1"/>
    <property type="match status" value="1"/>
</dbReference>
<evidence type="ECO:0000313" key="3">
    <source>
        <dbReference type="EMBL" id="TJY38003.1"/>
    </source>
</evidence>
<dbReference type="AlphaFoldDB" id="A0A4U0F0W1"/>
<dbReference type="InterPro" id="IPR000352">
    <property type="entry name" value="Pep_chain_release_fac_I"/>
</dbReference>
<accession>A0A4U0F0W1</accession>
<comment type="caution">
    <text evidence="3">The sequence shown here is derived from an EMBL/GenBank/DDBJ whole genome shotgun (WGS) entry which is preliminary data.</text>
</comment>
<dbReference type="EMBL" id="SUPL01000001">
    <property type="protein sequence ID" value="TJY38003.1"/>
    <property type="molecule type" value="Genomic_DNA"/>
</dbReference>
<organism evidence="3 4">
    <name type="scientific">Pontimicrobium aquaticum</name>
    <dbReference type="NCBI Taxonomy" id="2565367"/>
    <lineage>
        <taxon>Bacteria</taxon>
        <taxon>Pseudomonadati</taxon>
        <taxon>Bacteroidota</taxon>
        <taxon>Flavobacteriia</taxon>
        <taxon>Flavobacteriales</taxon>
        <taxon>Flavobacteriaceae</taxon>
        <taxon>Pontimicrobium</taxon>
    </lineage>
</organism>
<proteinExistence type="predicted"/>
<dbReference type="SUPFAM" id="SSF110916">
    <property type="entry name" value="Peptidyl-tRNA hydrolase domain-like"/>
    <property type="match status" value="1"/>
</dbReference>